<name>A0AB73IL61_9BURK</name>
<dbReference type="InterPro" id="IPR022280">
    <property type="entry name" value="PRTRC_protein-B"/>
</dbReference>
<dbReference type="RefSeq" id="WP_392395544.1">
    <property type="nucleotide sequence ID" value="NZ_JAURTK010000012.1"/>
</dbReference>
<gene>
    <name evidence="1" type="ORF">J2793_006211</name>
</gene>
<evidence type="ECO:0000313" key="1">
    <source>
        <dbReference type="EMBL" id="MDP9650737.1"/>
    </source>
</evidence>
<dbReference type="NCBIfam" id="TIGR03737">
    <property type="entry name" value="PRTRC_B"/>
    <property type="match status" value="1"/>
</dbReference>
<dbReference type="InterPro" id="IPR032787">
    <property type="entry name" value="Prok-E2_D"/>
</dbReference>
<organism evidence="1 2">
    <name type="scientific">Paraburkholderia caledonica</name>
    <dbReference type="NCBI Taxonomy" id="134536"/>
    <lineage>
        <taxon>Bacteria</taxon>
        <taxon>Pseudomonadati</taxon>
        <taxon>Pseudomonadota</taxon>
        <taxon>Betaproteobacteria</taxon>
        <taxon>Burkholderiales</taxon>
        <taxon>Burkholderiaceae</taxon>
        <taxon>Paraburkholderia</taxon>
    </lineage>
</organism>
<comment type="caution">
    <text evidence="1">The sequence shown here is derived from an EMBL/GenBank/DDBJ whole genome shotgun (WGS) entry which is preliminary data.</text>
</comment>
<accession>A0AB73IL61</accession>
<proteinExistence type="predicted"/>
<dbReference type="EMBL" id="JAURTK010000012">
    <property type="protein sequence ID" value="MDP9650737.1"/>
    <property type="molecule type" value="Genomic_DNA"/>
</dbReference>
<evidence type="ECO:0000313" key="2">
    <source>
        <dbReference type="Proteomes" id="UP001229486"/>
    </source>
</evidence>
<dbReference type="Proteomes" id="UP001229486">
    <property type="component" value="Unassembled WGS sequence"/>
</dbReference>
<sequence>MIGMNVSSGGDAEVQLVSAILLYEQHNRGVQYGTVHRVKFDGGKQRPSIGPGRPIDRAALYTALNELAANTAAKAAFLPETVLALSPESITWWHRPTHKRVFFQCREIKSAGAVVPHPGLVFHASLEGFRVFAVMEDTRPTPETVLHEPPYFNTWDWGKICIGSAKVPNRIDVTAIDGWERGFFESAFTHPNTGKRRVEYKKGPFAFWRDMLGGKFSQFPKDALISMNLTLADLIGGNIGETK</sequence>
<dbReference type="AlphaFoldDB" id="A0AB73IL61"/>
<dbReference type="Pfam" id="PF14460">
    <property type="entry name" value="Prok-E2_D"/>
    <property type="match status" value="1"/>
</dbReference>
<protein>
    <submittedName>
        <fullName evidence="1">PRTRC genetic system protein B</fullName>
    </submittedName>
</protein>
<reference evidence="1" key="1">
    <citation type="submission" date="2023-07" db="EMBL/GenBank/DDBJ databases">
        <title>Sorghum-associated microbial communities from plants grown in Nebraska, USA.</title>
        <authorList>
            <person name="Schachtman D."/>
        </authorList>
    </citation>
    <scope>NUCLEOTIDE SEQUENCE</scope>
    <source>
        <strain evidence="1">DS1061</strain>
    </source>
</reference>